<evidence type="ECO:0000313" key="1">
    <source>
        <dbReference type="EMBL" id="JAH23761.1"/>
    </source>
</evidence>
<proteinExistence type="predicted"/>
<reference evidence="1" key="2">
    <citation type="journal article" date="2015" name="Fish Shellfish Immunol.">
        <title>Early steps in the European eel (Anguilla anguilla)-Vibrio vulnificus interaction in the gills: Role of the RtxA13 toxin.</title>
        <authorList>
            <person name="Callol A."/>
            <person name="Pajuelo D."/>
            <person name="Ebbesson L."/>
            <person name="Teles M."/>
            <person name="MacKenzie S."/>
            <person name="Amaro C."/>
        </authorList>
    </citation>
    <scope>NUCLEOTIDE SEQUENCE</scope>
</reference>
<reference evidence="1" key="1">
    <citation type="submission" date="2014-11" db="EMBL/GenBank/DDBJ databases">
        <authorList>
            <person name="Amaro Gonzalez C."/>
        </authorList>
    </citation>
    <scope>NUCLEOTIDE SEQUENCE</scope>
</reference>
<name>A0A0E9R3P3_ANGAN</name>
<accession>A0A0E9R3P3</accession>
<protein>
    <submittedName>
        <fullName evidence="1">Uncharacterized protein</fullName>
    </submittedName>
</protein>
<sequence>MPDSWSISNKNYTADHLVSYKLLPSWLQHQY</sequence>
<dbReference type="EMBL" id="GBXM01084816">
    <property type="protein sequence ID" value="JAH23761.1"/>
    <property type="molecule type" value="Transcribed_RNA"/>
</dbReference>
<organism evidence="1">
    <name type="scientific">Anguilla anguilla</name>
    <name type="common">European freshwater eel</name>
    <name type="synonym">Muraena anguilla</name>
    <dbReference type="NCBI Taxonomy" id="7936"/>
    <lineage>
        <taxon>Eukaryota</taxon>
        <taxon>Metazoa</taxon>
        <taxon>Chordata</taxon>
        <taxon>Craniata</taxon>
        <taxon>Vertebrata</taxon>
        <taxon>Euteleostomi</taxon>
        <taxon>Actinopterygii</taxon>
        <taxon>Neopterygii</taxon>
        <taxon>Teleostei</taxon>
        <taxon>Anguilliformes</taxon>
        <taxon>Anguillidae</taxon>
        <taxon>Anguilla</taxon>
    </lineage>
</organism>
<dbReference type="AlphaFoldDB" id="A0A0E9R3P3"/>